<comment type="caution">
    <text evidence="1">The sequence shown here is derived from an EMBL/GenBank/DDBJ whole genome shotgun (WGS) entry which is preliminary data.</text>
</comment>
<name>A0ABN3JUW5_9ACTN</name>
<sequence length="166" mass="17356">MTAPHFDPQFGDEELGAAEQQLLHAAALGSLVDLRTGDAQRDEPTRGTAWGAERTVRASVLADLLTGRRTPDRGRPRAVKLRGARITGGLDLEAAELACPLLLADCHIEQPVNLCGCSASAIRLPGCRLPGLAADRLCTVGDLNLDGLTAEGPSPWGEPASAGVCR</sequence>
<keyword evidence="2" id="KW-1185">Reference proteome</keyword>
<evidence type="ECO:0000313" key="1">
    <source>
        <dbReference type="EMBL" id="GAA2438458.1"/>
    </source>
</evidence>
<dbReference type="Proteomes" id="UP001501231">
    <property type="component" value="Unassembled WGS sequence"/>
</dbReference>
<gene>
    <name evidence="1" type="ORF">GCM10010191_62050</name>
</gene>
<dbReference type="RefSeq" id="WP_344593722.1">
    <property type="nucleotide sequence ID" value="NZ_BAAARW010000023.1"/>
</dbReference>
<evidence type="ECO:0000313" key="2">
    <source>
        <dbReference type="Proteomes" id="UP001501231"/>
    </source>
</evidence>
<reference evidence="1 2" key="1">
    <citation type="journal article" date="2019" name="Int. J. Syst. Evol. Microbiol.">
        <title>The Global Catalogue of Microorganisms (GCM) 10K type strain sequencing project: providing services to taxonomists for standard genome sequencing and annotation.</title>
        <authorList>
            <consortium name="The Broad Institute Genomics Platform"/>
            <consortium name="The Broad Institute Genome Sequencing Center for Infectious Disease"/>
            <person name="Wu L."/>
            <person name="Ma J."/>
        </authorList>
    </citation>
    <scope>NUCLEOTIDE SEQUENCE [LARGE SCALE GENOMIC DNA]</scope>
    <source>
        <strain evidence="1 2">JCM 3325</strain>
    </source>
</reference>
<organism evidence="1 2">
    <name type="scientific">Actinomadura vinacea</name>
    <dbReference type="NCBI Taxonomy" id="115336"/>
    <lineage>
        <taxon>Bacteria</taxon>
        <taxon>Bacillati</taxon>
        <taxon>Actinomycetota</taxon>
        <taxon>Actinomycetes</taxon>
        <taxon>Streptosporangiales</taxon>
        <taxon>Thermomonosporaceae</taxon>
        <taxon>Actinomadura</taxon>
    </lineage>
</organism>
<accession>A0ABN3JUW5</accession>
<evidence type="ECO:0008006" key="3">
    <source>
        <dbReference type="Google" id="ProtNLM"/>
    </source>
</evidence>
<dbReference type="EMBL" id="BAAARW010000023">
    <property type="protein sequence ID" value="GAA2438458.1"/>
    <property type="molecule type" value="Genomic_DNA"/>
</dbReference>
<proteinExistence type="predicted"/>
<protein>
    <recommendedName>
        <fullName evidence="3">Pentapeptide repeat-containing protein</fullName>
    </recommendedName>
</protein>